<dbReference type="Proteomes" id="UP000237000">
    <property type="component" value="Unassembled WGS sequence"/>
</dbReference>
<accession>A0A2P5F0S9</accession>
<proteinExistence type="predicted"/>
<dbReference type="InParanoid" id="A0A2P5F0S9"/>
<keyword evidence="2" id="KW-1185">Reference proteome</keyword>
<organism evidence="1 2">
    <name type="scientific">Trema orientale</name>
    <name type="common">Charcoal tree</name>
    <name type="synonym">Celtis orientalis</name>
    <dbReference type="NCBI Taxonomy" id="63057"/>
    <lineage>
        <taxon>Eukaryota</taxon>
        <taxon>Viridiplantae</taxon>
        <taxon>Streptophyta</taxon>
        <taxon>Embryophyta</taxon>
        <taxon>Tracheophyta</taxon>
        <taxon>Spermatophyta</taxon>
        <taxon>Magnoliopsida</taxon>
        <taxon>eudicotyledons</taxon>
        <taxon>Gunneridae</taxon>
        <taxon>Pentapetalae</taxon>
        <taxon>rosids</taxon>
        <taxon>fabids</taxon>
        <taxon>Rosales</taxon>
        <taxon>Cannabaceae</taxon>
        <taxon>Trema</taxon>
    </lineage>
</organism>
<name>A0A2P5F0S9_TREOI</name>
<dbReference type="EMBL" id="JXTC01000075">
    <property type="protein sequence ID" value="PON91388.1"/>
    <property type="molecule type" value="Genomic_DNA"/>
</dbReference>
<evidence type="ECO:0000313" key="2">
    <source>
        <dbReference type="Proteomes" id="UP000237000"/>
    </source>
</evidence>
<comment type="caution">
    <text evidence="1">The sequence shown here is derived from an EMBL/GenBank/DDBJ whole genome shotgun (WGS) entry which is preliminary data.</text>
</comment>
<evidence type="ECO:0000313" key="1">
    <source>
        <dbReference type="EMBL" id="PON91388.1"/>
    </source>
</evidence>
<dbReference type="AlphaFoldDB" id="A0A2P5F0S9"/>
<protein>
    <submittedName>
        <fullName evidence="1">Uncharacterized protein</fullName>
    </submittedName>
</protein>
<gene>
    <name evidence="1" type="ORF">TorRG33x02_129510</name>
</gene>
<sequence>MTVFPLVLSQRWAFQANSDRGQTVSFTQVVNIKVAVDSQEPPIQILAFKARKVELPSSIVHGWDSRVVLESGAEGNTGQNGLSVTPSASRWWKSFELPFRELRILVADCCAPLAIVAQPDLGIAPPYFRCSPP</sequence>
<reference evidence="2" key="1">
    <citation type="submission" date="2016-06" db="EMBL/GenBank/DDBJ databases">
        <title>Parallel loss of symbiosis genes in relatives of nitrogen-fixing non-legume Parasponia.</title>
        <authorList>
            <person name="Van Velzen R."/>
            <person name="Holmer R."/>
            <person name="Bu F."/>
            <person name="Rutten L."/>
            <person name="Van Zeijl A."/>
            <person name="Liu W."/>
            <person name="Santuari L."/>
            <person name="Cao Q."/>
            <person name="Sharma T."/>
            <person name="Shen D."/>
            <person name="Roswanjaya Y."/>
            <person name="Wardhani T."/>
            <person name="Kalhor M.S."/>
            <person name="Jansen J."/>
            <person name="Van den Hoogen J."/>
            <person name="Gungor B."/>
            <person name="Hartog M."/>
            <person name="Hontelez J."/>
            <person name="Verver J."/>
            <person name="Yang W.-C."/>
            <person name="Schijlen E."/>
            <person name="Repin R."/>
            <person name="Schilthuizen M."/>
            <person name="Schranz E."/>
            <person name="Heidstra R."/>
            <person name="Miyata K."/>
            <person name="Fedorova E."/>
            <person name="Kohlen W."/>
            <person name="Bisseling T."/>
            <person name="Smit S."/>
            <person name="Geurts R."/>
        </authorList>
    </citation>
    <scope>NUCLEOTIDE SEQUENCE [LARGE SCALE GENOMIC DNA]</scope>
    <source>
        <strain evidence="2">cv. RG33-2</strain>
    </source>
</reference>